<proteinExistence type="predicted"/>
<dbReference type="Proteomes" id="UP000717328">
    <property type="component" value="Unassembled WGS sequence"/>
</dbReference>
<sequence length="600" mass="68306">MTQSVQIDIPSDQKHVPLTKFTVPGLLYQKITSVIEAAFHDPLAHHLHLSPFKLFHHSPTTRKEEHVMGEVYTLDAFLEEHDCVQWHSPVPLDDPNCKREKVVAAVMFSSDGTHLTNFGMAKAWPLYFMLRNLSKYLQSLPNTGAMHHLAYIPSLLDSFQDVASKFHDKWKTQQKAITTHCRYQQTPTFGRDTIRRFANNVSEMKKLAAQDFEDLLQKNALEQIAKQVDQHEALQFDQSANAAAEHEEIANALLDKHHIMSNLCKKPLNMYAFVTEQHNGQLDPAKKGSIPKLQEHLLARLLGREFNGDDHEDFTDEDRNNIHIIDNKMYSVQLFHVNYITYDIRRASDTINPCTHCHVMVCSPETGPNVHPFWYAQVLGIFHVRVLHRGPHSVNPNEQHNMEFLWVRWLGLEPGHHSGCQFVKLPKVRFVPDSDPYAFGFLNPSDVIRGAHIIPAFAAGKTSELLTANHTAAWPSSSRKDWVNFYIDINSFVDRDMYFCYIGYGIGHITPTAFLENAPEDEDPNHNLEDDDEMDLDAPPTGVHGSHNKGHDGEDDEGGDDNKENGDDDNDDDDDDQFEEDNDTEFDEDDDDPNVGYGGL</sequence>
<feature type="region of interest" description="Disordered" evidence="1">
    <location>
        <begin position="516"/>
        <end position="600"/>
    </location>
</feature>
<feature type="compositionally biased region" description="Acidic residues" evidence="1">
    <location>
        <begin position="566"/>
        <end position="593"/>
    </location>
</feature>
<dbReference type="Pfam" id="PF18759">
    <property type="entry name" value="Plavaka"/>
    <property type="match status" value="1"/>
</dbReference>
<comment type="caution">
    <text evidence="2">The sequence shown here is derived from an EMBL/GenBank/DDBJ whole genome shotgun (WGS) entry which is preliminary data.</text>
</comment>
<dbReference type="AlphaFoldDB" id="A0A9P7K4U7"/>
<keyword evidence="3" id="KW-1185">Reference proteome</keyword>
<reference evidence="2" key="2">
    <citation type="submission" date="2021-10" db="EMBL/GenBank/DDBJ databases">
        <title>Phylogenomics reveals ancestral predisposition of the termite-cultivated fungus Termitomyces towards a domesticated lifestyle.</title>
        <authorList>
            <person name="Auxier B."/>
            <person name="Grum-Grzhimaylo A."/>
            <person name="Cardenas M.E."/>
            <person name="Lodge J.D."/>
            <person name="Laessoe T."/>
            <person name="Pedersen O."/>
            <person name="Smith M.E."/>
            <person name="Kuyper T.W."/>
            <person name="Franco-Molano E.A."/>
            <person name="Baroni T.J."/>
            <person name="Aanen D.K."/>
        </authorList>
    </citation>
    <scope>NUCLEOTIDE SEQUENCE</scope>
    <source>
        <strain evidence="2">D49</strain>
    </source>
</reference>
<evidence type="ECO:0000313" key="3">
    <source>
        <dbReference type="Proteomes" id="UP000717328"/>
    </source>
</evidence>
<organism evidence="2 3">
    <name type="scientific">Sphagnurus paluster</name>
    <dbReference type="NCBI Taxonomy" id="117069"/>
    <lineage>
        <taxon>Eukaryota</taxon>
        <taxon>Fungi</taxon>
        <taxon>Dikarya</taxon>
        <taxon>Basidiomycota</taxon>
        <taxon>Agaricomycotina</taxon>
        <taxon>Agaricomycetes</taxon>
        <taxon>Agaricomycetidae</taxon>
        <taxon>Agaricales</taxon>
        <taxon>Tricholomatineae</taxon>
        <taxon>Lyophyllaceae</taxon>
        <taxon>Sphagnurus</taxon>
    </lineage>
</organism>
<dbReference type="InterPro" id="IPR041078">
    <property type="entry name" value="Plavaka"/>
</dbReference>
<name>A0A9P7K4U7_9AGAR</name>
<dbReference type="OrthoDB" id="3267098at2759"/>
<protein>
    <submittedName>
        <fullName evidence="2">Uncharacterized protein</fullName>
    </submittedName>
</protein>
<gene>
    <name evidence="2" type="ORF">H0H81_012056</name>
</gene>
<evidence type="ECO:0000256" key="1">
    <source>
        <dbReference type="SAM" id="MobiDB-lite"/>
    </source>
</evidence>
<reference evidence="2" key="1">
    <citation type="submission" date="2021-02" db="EMBL/GenBank/DDBJ databases">
        <authorList>
            <person name="Nieuwenhuis M."/>
            <person name="Van De Peppel L.J.J."/>
        </authorList>
    </citation>
    <scope>NUCLEOTIDE SEQUENCE</scope>
    <source>
        <strain evidence="2">D49</strain>
    </source>
</reference>
<dbReference type="EMBL" id="JABCKI010006149">
    <property type="protein sequence ID" value="KAG5635206.1"/>
    <property type="molecule type" value="Genomic_DNA"/>
</dbReference>
<evidence type="ECO:0000313" key="2">
    <source>
        <dbReference type="EMBL" id="KAG5635206.1"/>
    </source>
</evidence>
<accession>A0A9P7K4U7</accession>
<feature type="compositionally biased region" description="Acidic residues" evidence="1">
    <location>
        <begin position="518"/>
        <end position="536"/>
    </location>
</feature>